<dbReference type="Proteomes" id="UP000503251">
    <property type="component" value="Chromosome"/>
</dbReference>
<evidence type="ECO:0000313" key="4">
    <source>
        <dbReference type="Proteomes" id="UP000503251"/>
    </source>
</evidence>
<dbReference type="EMBL" id="CP039543">
    <property type="protein sequence ID" value="QJT08363.1"/>
    <property type="molecule type" value="Genomic_DNA"/>
</dbReference>
<dbReference type="InterPro" id="IPR037359">
    <property type="entry name" value="NST/OST"/>
</dbReference>
<evidence type="ECO:0000256" key="2">
    <source>
        <dbReference type="SAM" id="MobiDB-lite"/>
    </source>
</evidence>
<dbReference type="PANTHER" id="PTHR10605:SF56">
    <property type="entry name" value="BIFUNCTIONAL HEPARAN SULFATE N-DEACETYLASE_N-SULFOTRANSFERASE"/>
    <property type="match status" value="1"/>
</dbReference>
<dbReference type="Gene3D" id="3.40.50.300">
    <property type="entry name" value="P-loop containing nucleotide triphosphate hydrolases"/>
    <property type="match status" value="1"/>
</dbReference>
<gene>
    <name evidence="3" type="ORF">E8L03_05210</name>
</gene>
<dbReference type="PANTHER" id="PTHR10605">
    <property type="entry name" value="HEPARAN SULFATE SULFOTRANSFERASE"/>
    <property type="match status" value="1"/>
</dbReference>
<reference evidence="3 4" key="1">
    <citation type="submission" date="2019-04" db="EMBL/GenBank/DDBJ databases">
        <title>Isolation and culture of sulfate reducing bacteria from the cold seep of the South China Sea.</title>
        <authorList>
            <person name="Sun C."/>
            <person name="Liu R."/>
        </authorList>
    </citation>
    <scope>NUCLEOTIDE SEQUENCE [LARGE SCALE GENOMIC DNA]</scope>
    <source>
        <strain evidence="3 4">CS1</strain>
    </source>
</reference>
<proteinExistence type="predicted"/>
<sequence>MAPRPGQHGVQQVRQLYHRSGYQGPDIRLPRPARRGRPGVHLPLAQHVLVPDHPDHGCAPLRPAAHLRAYPGGQTSREKQDQADEGRPALPAHHHAHCYAVLADENILPGEPWHVRSRPGLGPVQDTLPRHALRPHIRHAHDRGRADVPCGPGFRAGDHAALRELCTCGRSGAGRDRKRGTGEGCRGVPGVKKPNLFLVGEQKAGTTTLHQMLSAHPDVFMTPLKEPGFFCTDLHSESDSHHKKRKFYSYRSWEEYIKLYSNWRSEQYGGESSSLYFFSKEAIRNIHSCNPESKIIILLRDPLTYIPSLHAQYLKEQNEDISDLNAALNAEPKRRQGLLIPTRVPAPSLLYYSKRVQYGRHLERVYKYFDKKNVYVEFFDNLISNNSSSFAKILHFLNVSQHVTIRNIQANPRKKRRFNILYTLINNPQLKWIILRSSPLDLQLKIKRLLDAIFLGPGKRPSLTEDLRCRLIEMSRAEVLHLEQVLGRPTPWKWVHED</sequence>
<keyword evidence="4" id="KW-1185">Reference proteome</keyword>
<feature type="region of interest" description="Disordered" evidence="2">
    <location>
        <begin position="20"/>
        <end position="39"/>
    </location>
</feature>
<name>A0ABX6NE81_9BACT</name>
<evidence type="ECO:0000256" key="1">
    <source>
        <dbReference type="ARBA" id="ARBA00022679"/>
    </source>
</evidence>
<keyword evidence="1" id="KW-0808">Transferase</keyword>
<dbReference type="SUPFAM" id="SSF52540">
    <property type="entry name" value="P-loop containing nucleoside triphosphate hydrolases"/>
    <property type="match status" value="1"/>
</dbReference>
<dbReference type="InterPro" id="IPR027417">
    <property type="entry name" value="P-loop_NTPase"/>
</dbReference>
<organism evidence="3 4">
    <name type="scientific">Oceanidesulfovibrio marinus</name>
    <dbReference type="NCBI Taxonomy" id="370038"/>
    <lineage>
        <taxon>Bacteria</taxon>
        <taxon>Pseudomonadati</taxon>
        <taxon>Thermodesulfobacteriota</taxon>
        <taxon>Desulfovibrionia</taxon>
        <taxon>Desulfovibrionales</taxon>
        <taxon>Desulfovibrionaceae</taxon>
        <taxon>Oceanidesulfovibrio</taxon>
    </lineage>
</organism>
<dbReference type="Pfam" id="PF13469">
    <property type="entry name" value="Sulfotransfer_3"/>
    <property type="match status" value="1"/>
</dbReference>
<evidence type="ECO:0000313" key="3">
    <source>
        <dbReference type="EMBL" id="QJT08363.1"/>
    </source>
</evidence>
<accession>A0ABX6NE81</accession>
<protein>
    <submittedName>
        <fullName evidence="3">Sulfotransferase</fullName>
    </submittedName>
</protein>